<feature type="transmembrane region" description="Helical" evidence="1">
    <location>
        <begin position="6"/>
        <end position="33"/>
    </location>
</feature>
<dbReference type="Proteomes" id="UP000578819">
    <property type="component" value="Unassembled WGS sequence"/>
</dbReference>
<accession>A0A7W7SXP3</accession>
<evidence type="ECO:0000259" key="2">
    <source>
        <dbReference type="Pfam" id="PF13828"/>
    </source>
</evidence>
<dbReference type="InterPro" id="IPR025241">
    <property type="entry name" value="DUF4190"/>
</dbReference>
<keyword evidence="1" id="KW-0472">Membrane</keyword>
<feature type="domain" description="DUF4190" evidence="2">
    <location>
        <begin position="2"/>
        <end position="63"/>
    </location>
</feature>
<dbReference type="Pfam" id="PF13828">
    <property type="entry name" value="DUF4190"/>
    <property type="match status" value="1"/>
</dbReference>
<proteinExistence type="predicted"/>
<evidence type="ECO:0000256" key="1">
    <source>
        <dbReference type="SAM" id="Phobius"/>
    </source>
</evidence>
<comment type="caution">
    <text evidence="3">The sequence shown here is derived from an EMBL/GenBank/DDBJ whole genome shotgun (WGS) entry which is preliminary data.</text>
</comment>
<dbReference type="RefSeq" id="WP_184537154.1">
    <property type="nucleotide sequence ID" value="NZ_JACHJW010000001.1"/>
</dbReference>
<dbReference type="AlphaFoldDB" id="A0A7W7SXP3"/>
<dbReference type="EMBL" id="JACHJW010000001">
    <property type="protein sequence ID" value="MBB4961560.1"/>
    <property type="molecule type" value="Genomic_DNA"/>
</dbReference>
<keyword evidence="1" id="KW-0812">Transmembrane</keyword>
<keyword evidence="1" id="KW-1133">Transmembrane helix</keyword>
<keyword evidence="4" id="KW-1185">Reference proteome</keyword>
<name>A0A7W7SXP3_9ACTN</name>
<gene>
    <name evidence="3" type="ORF">FHR38_005293</name>
</gene>
<organism evidence="3 4">
    <name type="scientific">Micromonospora polyrhachis</name>
    <dbReference type="NCBI Taxonomy" id="1282883"/>
    <lineage>
        <taxon>Bacteria</taxon>
        <taxon>Bacillati</taxon>
        <taxon>Actinomycetota</taxon>
        <taxon>Actinomycetes</taxon>
        <taxon>Micromonosporales</taxon>
        <taxon>Micromonosporaceae</taxon>
        <taxon>Micromonospora</taxon>
    </lineage>
</organism>
<reference evidence="3 4" key="1">
    <citation type="submission" date="2020-08" db="EMBL/GenBank/DDBJ databases">
        <title>Sequencing the genomes of 1000 actinobacteria strains.</title>
        <authorList>
            <person name="Klenk H.-P."/>
        </authorList>
    </citation>
    <scope>NUCLEOTIDE SEQUENCE [LARGE SCALE GENOMIC DNA]</scope>
    <source>
        <strain evidence="3 4">DSM 45886</strain>
    </source>
</reference>
<protein>
    <recommendedName>
        <fullName evidence="2">DUF4190 domain-containing protein</fullName>
    </recommendedName>
</protein>
<sequence length="88" mass="9229">MVSLIAGIFGAVGGCLFCGLPPIVAIVTGHVGLAHTRRDEASGYGMALAGLILGYALMIPTLLMLFISLFTVVNSGPPEFVREILYSF</sequence>
<evidence type="ECO:0000313" key="4">
    <source>
        <dbReference type="Proteomes" id="UP000578819"/>
    </source>
</evidence>
<feature type="transmembrane region" description="Helical" evidence="1">
    <location>
        <begin position="45"/>
        <end position="70"/>
    </location>
</feature>
<evidence type="ECO:0000313" key="3">
    <source>
        <dbReference type="EMBL" id="MBB4961560.1"/>
    </source>
</evidence>